<dbReference type="Proteomes" id="UP000231501">
    <property type="component" value="Unassembled WGS sequence"/>
</dbReference>
<dbReference type="OrthoDB" id="5862403at2"/>
<keyword evidence="3 5" id="KW-1133">Transmembrane helix</keyword>
<protein>
    <recommendedName>
        <fullName evidence="6">O-antigen ligase-related domain-containing protein</fullName>
    </recommendedName>
</protein>
<reference evidence="7 8" key="1">
    <citation type="submission" date="2017-11" db="EMBL/GenBank/DDBJ databases">
        <title>Draft genome sequence of Mitsuaria sp. HWN-4.</title>
        <authorList>
            <person name="Gundlapally S.R."/>
        </authorList>
    </citation>
    <scope>NUCLEOTIDE SEQUENCE [LARGE SCALE GENOMIC DNA]</scope>
    <source>
        <strain evidence="7 8">HWN-4</strain>
    </source>
</reference>
<feature type="transmembrane region" description="Helical" evidence="5">
    <location>
        <begin position="121"/>
        <end position="142"/>
    </location>
</feature>
<name>A0A2G9C4D0_9BURK</name>
<dbReference type="PANTHER" id="PTHR37422:SF13">
    <property type="entry name" value="LIPOPOLYSACCHARIDE BIOSYNTHESIS PROTEIN PA4999-RELATED"/>
    <property type="match status" value="1"/>
</dbReference>
<evidence type="ECO:0000256" key="2">
    <source>
        <dbReference type="ARBA" id="ARBA00022692"/>
    </source>
</evidence>
<feature type="transmembrane region" description="Helical" evidence="5">
    <location>
        <begin position="247"/>
        <end position="268"/>
    </location>
</feature>
<comment type="subcellular location">
    <subcellularLocation>
        <location evidence="1">Membrane</location>
        <topology evidence="1">Multi-pass membrane protein</topology>
    </subcellularLocation>
</comment>
<keyword evidence="2 5" id="KW-0812">Transmembrane</keyword>
<evidence type="ECO:0000256" key="3">
    <source>
        <dbReference type="ARBA" id="ARBA00022989"/>
    </source>
</evidence>
<feature type="transmembrane region" description="Helical" evidence="5">
    <location>
        <begin position="407"/>
        <end position="427"/>
    </location>
</feature>
<feature type="transmembrane region" description="Helical" evidence="5">
    <location>
        <begin position="323"/>
        <end position="340"/>
    </location>
</feature>
<evidence type="ECO:0000256" key="4">
    <source>
        <dbReference type="ARBA" id="ARBA00023136"/>
    </source>
</evidence>
<feature type="transmembrane region" description="Helical" evidence="5">
    <location>
        <begin position="178"/>
        <end position="198"/>
    </location>
</feature>
<dbReference type="Pfam" id="PF04932">
    <property type="entry name" value="Wzy_C"/>
    <property type="match status" value="1"/>
</dbReference>
<gene>
    <name evidence="7" type="ORF">CS062_20635</name>
</gene>
<feature type="transmembrane region" description="Helical" evidence="5">
    <location>
        <begin position="471"/>
        <end position="492"/>
    </location>
</feature>
<evidence type="ECO:0000259" key="6">
    <source>
        <dbReference type="Pfam" id="PF04932"/>
    </source>
</evidence>
<dbReference type="EMBL" id="PEOG01000072">
    <property type="protein sequence ID" value="PIM51273.1"/>
    <property type="molecule type" value="Genomic_DNA"/>
</dbReference>
<feature type="transmembrane region" description="Helical" evidence="5">
    <location>
        <begin position="49"/>
        <end position="70"/>
    </location>
</feature>
<feature type="transmembrane region" description="Helical" evidence="5">
    <location>
        <begin position="76"/>
        <end position="94"/>
    </location>
</feature>
<proteinExistence type="predicted"/>
<feature type="transmembrane region" description="Helical" evidence="5">
    <location>
        <begin position="210"/>
        <end position="227"/>
    </location>
</feature>
<feature type="domain" description="O-antigen ligase-related" evidence="6">
    <location>
        <begin position="289"/>
        <end position="427"/>
    </location>
</feature>
<sequence>MSAAGGYLKGLKGLAGLGGLMGSGSSRGPQGLNPYGNDRPSRRPSWRTLLAALAVAAGCMLMGLVCVVMGDMVAQKPVFFVVLPVALIVAFMFLANPKALLLTIVLLRAIANPVLEEARFASFGGLGGLVNLAVILLAAVFWMREPRRIPRAAWMVWLPFIAMQAVGLLYSPDKLPELRTFLGTLSTMAMFVVAFYVVEDWTSFDRILKLVIWSSVPVAIYTLIAIARGDVHVTNDPAAMGRYKGPFSHPNILAFYLVLMQGVLLYLWKNARTLASTTTGARLAMAGYLLVLLALLAATKTRSAWMAAGAMFFLYGLLFERRFLLYLLLVPLLALLVPDIRDRVLDIGQGNVVVQYAKLNSFTWRRVLWADAVSWMAPARYAFGYGSGGFFFNSPTFFSLSGGMTTGAHSVAVQMLFDVGVVGLATYYWKYLRAAQIFWRFRRDDGLLSAMFIALLIGYIVVSLSDNMLSYLVFNWFFWFVMGAGCAIVCRVRPDVGHRAPRILGRRARPWSARPA</sequence>
<feature type="transmembrane region" description="Helical" evidence="5">
    <location>
        <begin position="447"/>
        <end position="465"/>
    </location>
</feature>
<evidence type="ECO:0000313" key="7">
    <source>
        <dbReference type="EMBL" id="PIM51273.1"/>
    </source>
</evidence>
<comment type="caution">
    <text evidence="7">The sequence shown here is derived from an EMBL/GenBank/DDBJ whole genome shotgun (WGS) entry which is preliminary data.</text>
</comment>
<dbReference type="RefSeq" id="WP_099863453.1">
    <property type="nucleotide sequence ID" value="NZ_PEOG01000072.1"/>
</dbReference>
<feature type="transmembrane region" description="Helical" evidence="5">
    <location>
        <begin position="280"/>
        <end position="297"/>
    </location>
</feature>
<dbReference type="InterPro" id="IPR007016">
    <property type="entry name" value="O-antigen_ligase-rel_domated"/>
</dbReference>
<dbReference type="AlphaFoldDB" id="A0A2G9C4D0"/>
<accession>A0A2G9C4D0</accession>
<keyword evidence="8" id="KW-1185">Reference proteome</keyword>
<dbReference type="InterPro" id="IPR051533">
    <property type="entry name" value="WaaL-like"/>
</dbReference>
<feature type="transmembrane region" description="Helical" evidence="5">
    <location>
        <begin position="154"/>
        <end position="172"/>
    </location>
</feature>
<keyword evidence="4 5" id="KW-0472">Membrane</keyword>
<organism evidence="7 8">
    <name type="scientific">Roseateles chitinivorans</name>
    <dbReference type="NCBI Taxonomy" id="2917965"/>
    <lineage>
        <taxon>Bacteria</taxon>
        <taxon>Pseudomonadati</taxon>
        <taxon>Pseudomonadota</taxon>
        <taxon>Betaproteobacteria</taxon>
        <taxon>Burkholderiales</taxon>
        <taxon>Sphaerotilaceae</taxon>
        <taxon>Roseateles</taxon>
    </lineage>
</organism>
<evidence type="ECO:0000256" key="5">
    <source>
        <dbReference type="SAM" id="Phobius"/>
    </source>
</evidence>
<evidence type="ECO:0000256" key="1">
    <source>
        <dbReference type="ARBA" id="ARBA00004141"/>
    </source>
</evidence>
<evidence type="ECO:0000313" key="8">
    <source>
        <dbReference type="Proteomes" id="UP000231501"/>
    </source>
</evidence>
<dbReference type="PANTHER" id="PTHR37422">
    <property type="entry name" value="TEICHURONIC ACID BIOSYNTHESIS PROTEIN TUAE"/>
    <property type="match status" value="1"/>
</dbReference>
<dbReference type="GO" id="GO:0016020">
    <property type="term" value="C:membrane"/>
    <property type="evidence" value="ECO:0007669"/>
    <property type="project" value="UniProtKB-SubCell"/>
</dbReference>